<dbReference type="NCBIfam" id="TIGR00082">
    <property type="entry name" value="rbfA"/>
    <property type="match status" value="1"/>
</dbReference>
<dbReference type="Proteomes" id="UP000188298">
    <property type="component" value="Chromosome"/>
</dbReference>
<reference evidence="5 6" key="1">
    <citation type="journal article" date="2014" name="Genome Announc.">
        <title>Draft genome sequences of eight enterohepatic helicobacter species isolated from both laboratory and wild rodents.</title>
        <authorList>
            <person name="Sheh A."/>
            <person name="Shen Z."/>
            <person name="Fox J.G."/>
        </authorList>
    </citation>
    <scope>NUCLEOTIDE SEQUENCE [LARGE SCALE GENOMIC DNA]</scope>
    <source>
        <strain evidence="4 5">ATCC 49320</strain>
        <strain evidence="3 6">Missouri</strain>
    </source>
</reference>
<gene>
    <name evidence="3" type="primary">rbfA</name>
    <name evidence="3" type="ORF">LS77_008810</name>
    <name evidence="4" type="ORF">LS79_004510</name>
    <name evidence="2" type="ORF">XJ32_01460</name>
</gene>
<dbReference type="RefSeq" id="WP_004084965.1">
    <property type="nucleotide sequence ID" value="NZ_CABKOK010000009.1"/>
</dbReference>
<dbReference type="SUPFAM" id="SSF89919">
    <property type="entry name" value="Ribosome-binding factor A, RbfA"/>
    <property type="match status" value="1"/>
</dbReference>
<dbReference type="EMBL" id="JRPH02000030">
    <property type="protein sequence ID" value="TLE03527.1"/>
    <property type="molecule type" value="Genomic_DNA"/>
</dbReference>
<dbReference type="GO" id="GO:0006364">
    <property type="term" value="P:rRNA processing"/>
    <property type="evidence" value="ECO:0007669"/>
    <property type="project" value="InterPro"/>
</dbReference>
<dbReference type="Pfam" id="PF02033">
    <property type="entry name" value="RBFA"/>
    <property type="match status" value="1"/>
</dbReference>
<accession>A0A1Q2LF05</accession>
<evidence type="ECO:0000313" key="5">
    <source>
        <dbReference type="Proteomes" id="UP000029857"/>
    </source>
</evidence>
<name>A0A1Q2LF05_9HELI</name>
<dbReference type="EMBL" id="CP019645">
    <property type="protein sequence ID" value="AQQ58985.1"/>
    <property type="molecule type" value="Genomic_DNA"/>
</dbReference>
<reference evidence="2 7" key="2">
    <citation type="submission" date="2017-02" db="EMBL/GenBank/DDBJ databases">
        <title>Whole genome sequencing of Helicobacter bilis strain AAQJH.</title>
        <authorList>
            <person name="Conlan S."/>
            <person name="Thomas P.J."/>
            <person name="Mullikin J."/>
            <person name="Palmore T.N."/>
            <person name="Frank K.M."/>
            <person name="Segre J.A."/>
        </authorList>
    </citation>
    <scope>NUCLEOTIDE SEQUENCE [LARGE SCALE GENOMIC DNA]</scope>
    <source>
        <strain evidence="2 7">AAQJH</strain>
    </source>
</reference>
<evidence type="ECO:0000313" key="3">
    <source>
        <dbReference type="EMBL" id="TLE03527.1"/>
    </source>
</evidence>
<organism evidence="2 7">
    <name type="scientific">Helicobacter bilis</name>
    <dbReference type="NCBI Taxonomy" id="37372"/>
    <lineage>
        <taxon>Bacteria</taxon>
        <taxon>Pseudomonadati</taxon>
        <taxon>Campylobacterota</taxon>
        <taxon>Epsilonproteobacteria</taxon>
        <taxon>Campylobacterales</taxon>
        <taxon>Helicobacteraceae</taxon>
        <taxon>Helicobacter</taxon>
    </lineage>
</organism>
<proteinExistence type="predicted"/>
<keyword evidence="1" id="KW-0690">Ribosome biogenesis</keyword>
<evidence type="ECO:0000313" key="7">
    <source>
        <dbReference type="Proteomes" id="UP000188298"/>
    </source>
</evidence>
<dbReference type="STRING" id="37372.XJ32_01460"/>
<dbReference type="InterPro" id="IPR023799">
    <property type="entry name" value="RbfA_dom_sf"/>
</dbReference>
<dbReference type="Gene3D" id="3.30.300.20">
    <property type="match status" value="1"/>
</dbReference>
<dbReference type="KEGG" id="hbl:XJ32_01460"/>
<dbReference type="GeneID" id="60656021"/>
<evidence type="ECO:0000313" key="4">
    <source>
        <dbReference type="EMBL" id="TLE10923.1"/>
    </source>
</evidence>
<dbReference type="InterPro" id="IPR000238">
    <property type="entry name" value="RbfA"/>
</dbReference>
<dbReference type="InterPro" id="IPR015946">
    <property type="entry name" value="KH_dom-like_a/b"/>
</dbReference>
<reference evidence="3" key="3">
    <citation type="submission" date="2018-04" db="EMBL/GenBank/DDBJ databases">
        <authorList>
            <person name="Sheh A."/>
            <person name="Shen Z."/>
            <person name="Mannion A.J."/>
            <person name="Fox J.G."/>
        </authorList>
    </citation>
    <scope>NUCLEOTIDE SEQUENCE</scope>
    <source>
        <strain evidence="4">ATCC 49320</strain>
        <strain evidence="3">Missouri</strain>
    </source>
</reference>
<protein>
    <submittedName>
        <fullName evidence="3">30S ribosome-binding factor RbfA</fullName>
    </submittedName>
    <submittedName>
        <fullName evidence="2">Ribosome-binding factor A</fullName>
    </submittedName>
</protein>
<evidence type="ECO:0000256" key="1">
    <source>
        <dbReference type="ARBA" id="ARBA00022517"/>
    </source>
</evidence>
<sequence length="123" mass="13918">MQNKILQERREAFLQEIVNEALGSLGDSLLNTLEVTKVQCSKGKHDAKVFIESSSIDKAMQNKILQAFKKARPIIQEYILSATSWHTAPKITLVFDESLQIQNNLDKIFAQINAKSSNNENKE</sequence>
<dbReference type="Proteomes" id="UP000029870">
    <property type="component" value="Unassembled WGS sequence"/>
</dbReference>
<evidence type="ECO:0000313" key="2">
    <source>
        <dbReference type="EMBL" id="AQQ58985.1"/>
    </source>
</evidence>
<dbReference type="AlphaFoldDB" id="A0A1Q2LF05"/>
<dbReference type="EMBL" id="JRPJ02000011">
    <property type="protein sequence ID" value="TLE10923.1"/>
    <property type="molecule type" value="Genomic_DNA"/>
</dbReference>
<evidence type="ECO:0000313" key="6">
    <source>
        <dbReference type="Proteomes" id="UP000029870"/>
    </source>
</evidence>
<dbReference type="Proteomes" id="UP000029857">
    <property type="component" value="Unassembled WGS sequence"/>
</dbReference>